<sequence length="1078" mass="122497">MESQPQAQPSIGSVVPTVANTYQVETSIGTATDTKDAQQGIATPAGAQQQQDQDDYWAQRVVSDGLVKGVVFEWFQDLTRRIASVEGKIQENATQEATNGIEPAQDATLQTMKRVPEVRECNWEQFKNRYHPEQGVPAIETLVADQGLDREMEEEQLRRLDSDAKNTFLAGKSNLSATRTQANQKVVDHRIERIRINSSAVMSLLAEVTGQPTWRSDQPHVFFSPFKVPIFFHEKMEKELERLGTALSGDSTEVAEGVPVPKLEGPVDPRPAGTTSTAHQAYMEIKCYVDFVRNRLVPNYHKFDAQNHETRTKIHFSELWSLFRLGEVAVERQQDGVDQKRNQEPKQERRGTKHASERRIWKVFTLDNPVVDWKVDNLDAAGSTLRGDREFDGEKDFLVQAYRLDYDGTRYSTVPRYFWISPFAGEKDITKLPIYPLRFQKDPEALMNRLQKRGEKFQKLISYEHHAIEHDGWTLLDDPSGDPIPNPGGIERLVAAHIDSNVIIDFAEGYQWAPSWKPDFRTYMNDVWSPSVNHDKFPIIQWSGPDRTREIFRVTETVIEDDNVNELQWQVLAEKDDYIVDRDQRAERDGGHEGEEDKQVLTDENLALLPGRLVAYSLRDRFFTNVDINACKIPADIPDPFADLKIDPADKTLIRSVVHDHFEKKRVHRQLQAKGEGALEQDFIPGKGKGLIILLHGPPGVGKTATAEAVAYAHNKPLFPITCGDLGIDSNTVEERLSKIFRLANTWDCVLLLDEADIFLSRREKMDDSLQRNALVSVFLRALEYYPGVLFLTTNRVGVLDEALSSRVHISIFFKHLSFAQTHELFQNNLARARLIAEQRAEVHKEPPLTLKDQEIISFAMERYETSRQVNPNAPWWNGRQIRNAFQIATSLAYASPPDHPETGQRSLGRVHFEQIHSAIKDFTDYRVGVHRKNEDEIAHERAERAPAREARPAHRRYDSRQESARSPSPMRFTQSQFQAHTSTMITPERSGGGDFYSPAAPDSARYIASTPSRLPSELSSFVPGYKQPPQGGYGAHGPEHLLPPDAHNTRTYSGNQYSSYRAQEQEVHPGRHNLGDM</sequence>
<feature type="region of interest" description="Disordered" evidence="1">
    <location>
        <begin position="251"/>
        <end position="276"/>
    </location>
</feature>
<dbReference type="InterPro" id="IPR054289">
    <property type="entry name" value="DUF7025"/>
</dbReference>
<evidence type="ECO:0000256" key="1">
    <source>
        <dbReference type="SAM" id="MobiDB-lite"/>
    </source>
</evidence>
<evidence type="ECO:0000313" key="3">
    <source>
        <dbReference type="EMBL" id="KAI6779288.1"/>
    </source>
</evidence>
<dbReference type="SMART" id="SM00382">
    <property type="entry name" value="AAA"/>
    <property type="match status" value="1"/>
</dbReference>
<reference evidence="3" key="2">
    <citation type="submission" date="2022-07" db="EMBL/GenBank/DDBJ databases">
        <authorList>
            <person name="Goncalves M.F.M."/>
            <person name="Hilario S."/>
            <person name="Van De Peer Y."/>
            <person name="Esteves A.C."/>
            <person name="Alves A."/>
        </authorList>
    </citation>
    <scope>NUCLEOTIDE SEQUENCE</scope>
    <source>
        <strain evidence="3">MUM 19.33</strain>
    </source>
</reference>
<dbReference type="PANTHER" id="PTHR46411">
    <property type="entry name" value="FAMILY ATPASE, PUTATIVE-RELATED"/>
    <property type="match status" value="1"/>
</dbReference>
<dbReference type="Pfam" id="PF00004">
    <property type="entry name" value="AAA"/>
    <property type="match status" value="1"/>
</dbReference>
<dbReference type="Gene3D" id="3.40.50.300">
    <property type="entry name" value="P-loop containing nucleotide triphosphate hydrolases"/>
    <property type="match status" value="1"/>
</dbReference>
<dbReference type="InterPro" id="IPR003593">
    <property type="entry name" value="AAA+_ATPase"/>
</dbReference>
<dbReference type="RefSeq" id="XP_051360144.1">
    <property type="nucleotide sequence ID" value="XM_051508804.1"/>
</dbReference>
<comment type="caution">
    <text evidence="3">The sequence shown here is derived from an EMBL/GenBank/DDBJ whole genome shotgun (WGS) entry which is preliminary data.</text>
</comment>
<evidence type="ECO:0000313" key="4">
    <source>
        <dbReference type="Proteomes" id="UP001055219"/>
    </source>
</evidence>
<feature type="region of interest" description="Disordered" evidence="1">
    <location>
        <begin position="333"/>
        <end position="354"/>
    </location>
</feature>
<keyword evidence="4" id="KW-1185">Reference proteome</keyword>
<dbReference type="AlphaFoldDB" id="A0A9P9XX65"/>
<protein>
    <recommendedName>
        <fullName evidence="2">AAA+ ATPase domain-containing protein</fullName>
    </recommendedName>
</protein>
<organism evidence="3 4">
    <name type="scientific">Emericellopsis cladophorae</name>
    <dbReference type="NCBI Taxonomy" id="2686198"/>
    <lineage>
        <taxon>Eukaryota</taxon>
        <taxon>Fungi</taxon>
        <taxon>Dikarya</taxon>
        <taxon>Ascomycota</taxon>
        <taxon>Pezizomycotina</taxon>
        <taxon>Sordariomycetes</taxon>
        <taxon>Hypocreomycetidae</taxon>
        <taxon>Hypocreales</taxon>
        <taxon>Bionectriaceae</taxon>
        <taxon>Emericellopsis</taxon>
    </lineage>
</organism>
<dbReference type="InterPro" id="IPR056599">
    <property type="entry name" value="AAA_lid_fung"/>
</dbReference>
<dbReference type="EMBL" id="JAGIXG020000049">
    <property type="protein sequence ID" value="KAI6779288.1"/>
    <property type="molecule type" value="Genomic_DNA"/>
</dbReference>
<dbReference type="PANTHER" id="PTHR46411:SF3">
    <property type="entry name" value="AAA+ ATPASE DOMAIN-CONTAINING PROTEIN"/>
    <property type="match status" value="1"/>
</dbReference>
<dbReference type="InterPro" id="IPR027417">
    <property type="entry name" value="P-loop_NTPase"/>
</dbReference>
<dbReference type="OrthoDB" id="10042665at2759"/>
<feature type="domain" description="AAA+ ATPase" evidence="2">
    <location>
        <begin position="689"/>
        <end position="818"/>
    </location>
</feature>
<dbReference type="GeneID" id="75827537"/>
<dbReference type="GO" id="GO:0016887">
    <property type="term" value="F:ATP hydrolysis activity"/>
    <property type="evidence" value="ECO:0007669"/>
    <property type="project" value="InterPro"/>
</dbReference>
<reference evidence="3" key="1">
    <citation type="journal article" date="2021" name="J Fungi (Basel)">
        <title>Genomic and Metabolomic Analyses of the Marine Fungus Emericellopsis cladophorae: Insights into Saltwater Adaptability Mechanisms and Its Biosynthetic Potential.</title>
        <authorList>
            <person name="Goncalves M.F.M."/>
            <person name="Hilario S."/>
            <person name="Van de Peer Y."/>
            <person name="Esteves A.C."/>
            <person name="Alves A."/>
        </authorList>
    </citation>
    <scope>NUCLEOTIDE SEQUENCE</scope>
    <source>
        <strain evidence="3">MUM 19.33</strain>
    </source>
</reference>
<accession>A0A9P9XX65</accession>
<feature type="region of interest" description="Disordered" evidence="1">
    <location>
        <begin position="937"/>
        <end position="973"/>
    </location>
</feature>
<name>A0A9P9XX65_9HYPO</name>
<dbReference type="InterPro" id="IPR003959">
    <property type="entry name" value="ATPase_AAA_core"/>
</dbReference>
<dbReference type="Proteomes" id="UP001055219">
    <property type="component" value="Unassembled WGS sequence"/>
</dbReference>
<feature type="compositionally biased region" description="Basic and acidic residues" evidence="1">
    <location>
        <begin position="937"/>
        <end position="964"/>
    </location>
</feature>
<evidence type="ECO:0000259" key="2">
    <source>
        <dbReference type="SMART" id="SM00382"/>
    </source>
</evidence>
<gene>
    <name evidence="3" type="ORF">J7T54_001018</name>
</gene>
<dbReference type="Pfam" id="PF22942">
    <property type="entry name" value="DUF7025"/>
    <property type="match status" value="1"/>
</dbReference>
<proteinExistence type="predicted"/>
<feature type="region of interest" description="Disordered" evidence="1">
    <location>
        <begin position="1034"/>
        <end position="1054"/>
    </location>
</feature>
<dbReference type="GO" id="GO:0005524">
    <property type="term" value="F:ATP binding"/>
    <property type="evidence" value="ECO:0007669"/>
    <property type="project" value="InterPro"/>
</dbReference>
<dbReference type="CDD" id="cd19481">
    <property type="entry name" value="RecA-like_protease"/>
    <property type="match status" value="1"/>
</dbReference>
<dbReference type="SUPFAM" id="SSF52540">
    <property type="entry name" value="P-loop containing nucleoside triphosphate hydrolases"/>
    <property type="match status" value="1"/>
</dbReference>
<dbReference type="Pfam" id="PF23232">
    <property type="entry name" value="AAA_lid_13"/>
    <property type="match status" value="1"/>
</dbReference>